<dbReference type="GO" id="GO:0004605">
    <property type="term" value="F:phosphatidate cytidylyltransferase activity"/>
    <property type="evidence" value="ECO:0007669"/>
    <property type="project" value="UniProtKB-EC"/>
</dbReference>
<keyword evidence="21" id="KW-1185">Reference proteome</keyword>
<evidence type="ECO:0000256" key="17">
    <source>
        <dbReference type="ARBA" id="ARBA00023264"/>
    </source>
</evidence>
<keyword evidence="9" id="KW-0444">Lipid biosynthesis</keyword>
<evidence type="ECO:0000256" key="5">
    <source>
        <dbReference type="ARBA" id="ARBA00010185"/>
    </source>
</evidence>
<keyword evidence="16" id="KW-0594">Phospholipid biosynthesis</keyword>
<keyword evidence="11 18" id="KW-0812">Transmembrane</keyword>
<dbReference type="GO" id="GO:0016024">
    <property type="term" value="P:CDP-diacylglycerol biosynthetic process"/>
    <property type="evidence" value="ECO:0007669"/>
    <property type="project" value="UniProtKB-UniPathway"/>
</dbReference>
<keyword evidence="12 18" id="KW-0548">Nucleotidyltransferase</keyword>
<dbReference type="AlphaFoldDB" id="A0A160DRU4"/>
<feature type="transmembrane region" description="Helical" evidence="19">
    <location>
        <begin position="81"/>
        <end position="100"/>
    </location>
</feature>
<dbReference type="UniPathway" id="UPA00557">
    <property type="reaction ID" value="UER00614"/>
</dbReference>
<keyword evidence="14" id="KW-0443">Lipid metabolism</keyword>
<evidence type="ECO:0000313" key="21">
    <source>
        <dbReference type="Proteomes" id="UP000076830"/>
    </source>
</evidence>
<keyword evidence="13 19" id="KW-1133">Transmembrane helix</keyword>
<dbReference type="STRING" id="1300342.I596_918"/>
<name>A0A160DRU4_9GAMM</name>
<gene>
    <name evidence="20" type="ORF">I596_918</name>
</gene>
<evidence type="ECO:0000256" key="16">
    <source>
        <dbReference type="ARBA" id="ARBA00023209"/>
    </source>
</evidence>
<accession>A0A160DRU4</accession>
<evidence type="ECO:0000256" key="2">
    <source>
        <dbReference type="ARBA" id="ARBA00004651"/>
    </source>
</evidence>
<reference evidence="20 21" key="1">
    <citation type="submission" date="2016-04" db="EMBL/GenBank/DDBJ databases">
        <title>Complete genome sequence of Dokdonella koreensis DS-123T.</title>
        <authorList>
            <person name="Kim J.F."/>
            <person name="Lee H."/>
            <person name="Kwak M.-J."/>
        </authorList>
    </citation>
    <scope>NUCLEOTIDE SEQUENCE [LARGE SCALE GENOMIC DNA]</scope>
    <source>
        <strain evidence="20 21">DS-123</strain>
    </source>
</reference>
<evidence type="ECO:0000256" key="6">
    <source>
        <dbReference type="ARBA" id="ARBA00012487"/>
    </source>
</evidence>
<dbReference type="PANTHER" id="PTHR46382:SF1">
    <property type="entry name" value="PHOSPHATIDATE CYTIDYLYLTRANSFERASE"/>
    <property type="match status" value="1"/>
</dbReference>
<keyword evidence="17" id="KW-1208">Phospholipid metabolism</keyword>
<dbReference type="Proteomes" id="UP000076830">
    <property type="component" value="Chromosome"/>
</dbReference>
<evidence type="ECO:0000256" key="11">
    <source>
        <dbReference type="ARBA" id="ARBA00022692"/>
    </source>
</evidence>
<protein>
    <recommendedName>
        <fullName evidence="7 18">Phosphatidate cytidylyltransferase</fullName>
        <ecNumber evidence="6 18">2.7.7.41</ecNumber>
    </recommendedName>
</protein>
<dbReference type="InterPro" id="IPR000374">
    <property type="entry name" value="PC_trans"/>
</dbReference>
<dbReference type="RefSeq" id="WP_067644672.1">
    <property type="nucleotide sequence ID" value="NZ_CP015249.1"/>
</dbReference>
<dbReference type="KEGG" id="dko:I596_918"/>
<proteinExistence type="inferred from homology"/>
<comment type="subcellular location">
    <subcellularLocation>
        <location evidence="2">Cell membrane</location>
        <topology evidence="2">Multi-pass membrane protein</topology>
    </subcellularLocation>
</comment>
<dbReference type="EC" id="2.7.7.41" evidence="6 18"/>
<comment type="pathway">
    <text evidence="3 18">Phospholipid metabolism; CDP-diacylglycerol biosynthesis; CDP-diacylglycerol from sn-glycerol 3-phosphate: step 3/3.</text>
</comment>
<feature type="transmembrane region" description="Helical" evidence="19">
    <location>
        <begin position="142"/>
        <end position="161"/>
    </location>
</feature>
<comment type="similarity">
    <text evidence="5 18">Belongs to the CDS family.</text>
</comment>
<feature type="transmembrane region" description="Helical" evidence="19">
    <location>
        <begin position="112"/>
        <end position="130"/>
    </location>
</feature>
<evidence type="ECO:0000256" key="1">
    <source>
        <dbReference type="ARBA" id="ARBA00001698"/>
    </source>
</evidence>
<evidence type="ECO:0000256" key="12">
    <source>
        <dbReference type="ARBA" id="ARBA00022695"/>
    </source>
</evidence>
<dbReference type="EMBL" id="CP015249">
    <property type="protein sequence ID" value="ANB16949.1"/>
    <property type="molecule type" value="Genomic_DNA"/>
</dbReference>
<evidence type="ECO:0000313" key="20">
    <source>
        <dbReference type="EMBL" id="ANB16949.1"/>
    </source>
</evidence>
<keyword evidence="8" id="KW-1003">Cell membrane</keyword>
<organism evidence="20 21">
    <name type="scientific">Dokdonella koreensis DS-123</name>
    <dbReference type="NCBI Taxonomy" id="1300342"/>
    <lineage>
        <taxon>Bacteria</taxon>
        <taxon>Pseudomonadati</taxon>
        <taxon>Pseudomonadota</taxon>
        <taxon>Gammaproteobacteria</taxon>
        <taxon>Lysobacterales</taxon>
        <taxon>Rhodanobacteraceae</taxon>
        <taxon>Dokdonella</taxon>
    </lineage>
</organism>
<dbReference type="PROSITE" id="PS01315">
    <property type="entry name" value="CDS"/>
    <property type="match status" value="1"/>
</dbReference>
<evidence type="ECO:0000256" key="19">
    <source>
        <dbReference type="SAM" id="Phobius"/>
    </source>
</evidence>
<evidence type="ECO:0000256" key="9">
    <source>
        <dbReference type="ARBA" id="ARBA00022516"/>
    </source>
</evidence>
<evidence type="ECO:0000256" key="7">
    <source>
        <dbReference type="ARBA" id="ARBA00019373"/>
    </source>
</evidence>
<evidence type="ECO:0000256" key="3">
    <source>
        <dbReference type="ARBA" id="ARBA00005119"/>
    </source>
</evidence>
<dbReference type="GO" id="GO:0005886">
    <property type="term" value="C:plasma membrane"/>
    <property type="evidence" value="ECO:0007669"/>
    <property type="project" value="UniProtKB-SubCell"/>
</dbReference>
<dbReference type="PANTHER" id="PTHR46382">
    <property type="entry name" value="PHOSPHATIDATE CYTIDYLYLTRANSFERASE"/>
    <property type="match status" value="1"/>
</dbReference>
<feature type="transmembrane region" description="Helical" evidence="19">
    <location>
        <begin position="30"/>
        <end position="46"/>
    </location>
</feature>
<evidence type="ECO:0000256" key="4">
    <source>
        <dbReference type="ARBA" id="ARBA00005189"/>
    </source>
</evidence>
<evidence type="ECO:0000256" key="18">
    <source>
        <dbReference type="RuleBase" id="RU003938"/>
    </source>
</evidence>
<evidence type="ECO:0000256" key="15">
    <source>
        <dbReference type="ARBA" id="ARBA00023136"/>
    </source>
</evidence>
<evidence type="ECO:0000256" key="13">
    <source>
        <dbReference type="ARBA" id="ARBA00022989"/>
    </source>
</evidence>
<evidence type="ECO:0000256" key="8">
    <source>
        <dbReference type="ARBA" id="ARBA00022475"/>
    </source>
</evidence>
<evidence type="ECO:0000256" key="14">
    <source>
        <dbReference type="ARBA" id="ARBA00023098"/>
    </source>
</evidence>
<feature type="transmembrane region" description="Helical" evidence="19">
    <location>
        <begin position="58"/>
        <end position="75"/>
    </location>
</feature>
<keyword evidence="10 18" id="KW-0808">Transferase</keyword>
<keyword evidence="15 19" id="KW-0472">Membrane</keyword>
<evidence type="ECO:0000256" key="10">
    <source>
        <dbReference type="ARBA" id="ARBA00022679"/>
    </source>
</evidence>
<comment type="pathway">
    <text evidence="4">Lipid metabolism.</text>
</comment>
<sequence>MSALRQRVLTALVLAPLAVAAIVLLPTVAIAAVAAVAFLIALWEWTRMIGIAAAPVRIAAVAGCAALFALLWWLHDTAIGWGIVVAGALWWLLALAWLRNFAFGAAPTPENAALKLAAGVLAVAPAWVALLRIHEDADNGHLWTLFALILVWAADTFAYFVGSRWGRTKLAPRISPGKTRAGAWGALAGAGLVAVVGGWLLGERGAALAFVVVLAWVVTAFSIVGDLFESLIKRQGNTKDSGSLFPGHGGLFDRLDSVFAALPVFAIGKALLDLMTAP</sequence>
<comment type="catalytic activity">
    <reaction evidence="1 18">
        <text>a 1,2-diacyl-sn-glycero-3-phosphate + CTP + H(+) = a CDP-1,2-diacyl-sn-glycerol + diphosphate</text>
        <dbReference type="Rhea" id="RHEA:16229"/>
        <dbReference type="ChEBI" id="CHEBI:15378"/>
        <dbReference type="ChEBI" id="CHEBI:33019"/>
        <dbReference type="ChEBI" id="CHEBI:37563"/>
        <dbReference type="ChEBI" id="CHEBI:58332"/>
        <dbReference type="ChEBI" id="CHEBI:58608"/>
        <dbReference type="EC" id="2.7.7.41"/>
    </reaction>
</comment>
<dbReference type="Pfam" id="PF01148">
    <property type="entry name" value="CTP_transf_1"/>
    <property type="match status" value="1"/>
</dbReference>
<dbReference type="PATRIC" id="fig|1300342.3.peg.896"/>
<dbReference type="OrthoDB" id="9799199at2"/>
<feature type="transmembrane region" description="Helical" evidence="19">
    <location>
        <begin position="181"/>
        <end position="201"/>
    </location>
</feature>
<feature type="transmembrane region" description="Helical" evidence="19">
    <location>
        <begin position="207"/>
        <end position="228"/>
    </location>
</feature>